<dbReference type="PANTHER" id="PTHR43133">
    <property type="entry name" value="RNA POLYMERASE ECF-TYPE SIGMA FACTO"/>
    <property type="match status" value="1"/>
</dbReference>
<evidence type="ECO:0000313" key="7">
    <source>
        <dbReference type="EMBL" id="MQN80784.1"/>
    </source>
</evidence>
<evidence type="ECO:0000256" key="4">
    <source>
        <dbReference type="ARBA" id="ARBA00023163"/>
    </source>
</evidence>
<proteinExistence type="inferred from homology"/>
<dbReference type="GO" id="GO:0016987">
    <property type="term" value="F:sigma factor activity"/>
    <property type="evidence" value="ECO:0007669"/>
    <property type="project" value="UniProtKB-KW"/>
</dbReference>
<comment type="similarity">
    <text evidence="1">Belongs to the sigma-70 factor family. ECF subfamily.</text>
</comment>
<keyword evidence="3" id="KW-0731">Sigma factor</keyword>
<evidence type="ECO:0000259" key="5">
    <source>
        <dbReference type="Pfam" id="PF04542"/>
    </source>
</evidence>
<name>A0A6G1TZP4_9BACT</name>
<dbReference type="InterPro" id="IPR039425">
    <property type="entry name" value="RNA_pol_sigma-70-like"/>
</dbReference>
<dbReference type="InterPro" id="IPR013249">
    <property type="entry name" value="RNA_pol_sigma70_r4_t2"/>
</dbReference>
<dbReference type="InterPro" id="IPR013324">
    <property type="entry name" value="RNA_pol_sigma_r3/r4-like"/>
</dbReference>
<evidence type="ECO:0000256" key="2">
    <source>
        <dbReference type="ARBA" id="ARBA00023015"/>
    </source>
</evidence>
<evidence type="ECO:0000259" key="6">
    <source>
        <dbReference type="Pfam" id="PF08281"/>
    </source>
</evidence>
<dbReference type="NCBIfam" id="TIGR02937">
    <property type="entry name" value="sigma70-ECF"/>
    <property type="match status" value="1"/>
</dbReference>
<organism evidence="7 8">
    <name type="scientific">Segatella copri</name>
    <dbReference type="NCBI Taxonomy" id="165179"/>
    <lineage>
        <taxon>Bacteria</taxon>
        <taxon>Pseudomonadati</taxon>
        <taxon>Bacteroidota</taxon>
        <taxon>Bacteroidia</taxon>
        <taxon>Bacteroidales</taxon>
        <taxon>Prevotellaceae</taxon>
        <taxon>Segatella</taxon>
    </lineage>
</organism>
<dbReference type="InterPro" id="IPR013325">
    <property type="entry name" value="RNA_pol_sigma_r2"/>
</dbReference>
<dbReference type="InterPro" id="IPR036388">
    <property type="entry name" value="WH-like_DNA-bd_sf"/>
</dbReference>
<dbReference type="Pfam" id="PF08281">
    <property type="entry name" value="Sigma70_r4_2"/>
    <property type="match status" value="1"/>
</dbReference>
<dbReference type="GO" id="GO:0006352">
    <property type="term" value="P:DNA-templated transcription initiation"/>
    <property type="evidence" value="ECO:0007669"/>
    <property type="project" value="InterPro"/>
</dbReference>
<dbReference type="Pfam" id="PF04542">
    <property type="entry name" value="Sigma70_r2"/>
    <property type="match status" value="1"/>
</dbReference>
<comment type="caution">
    <text evidence="7">The sequence shown here is derived from an EMBL/GenBank/DDBJ whole genome shotgun (WGS) entry which is preliminary data.</text>
</comment>
<keyword evidence="4" id="KW-0804">Transcription</keyword>
<evidence type="ECO:0000313" key="8">
    <source>
        <dbReference type="Proteomes" id="UP000480425"/>
    </source>
</evidence>
<protein>
    <submittedName>
        <fullName evidence="7">RNA polymerase sigma factor</fullName>
    </submittedName>
</protein>
<dbReference type="Gene3D" id="1.10.1740.10">
    <property type="match status" value="1"/>
</dbReference>
<dbReference type="EMBL" id="VZCB01000057">
    <property type="protein sequence ID" value="MQN80784.1"/>
    <property type="molecule type" value="Genomic_DNA"/>
</dbReference>
<dbReference type="GO" id="GO:0003677">
    <property type="term" value="F:DNA binding"/>
    <property type="evidence" value="ECO:0007669"/>
    <property type="project" value="InterPro"/>
</dbReference>
<evidence type="ECO:0000256" key="1">
    <source>
        <dbReference type="ARBA" id="ARBA00010641"/>
    </source>
</evidence>
<dbReference type="PANTHER" id="PTHR43133:SF46">
    <property type="entry name" value="RNA POLYMERASE SIGMA-70 FACTOR ECF SUBFAMILY"/>
    <property type="match status" value="1"/>
</dbReference>
<feature type="domain" description="RNA polymerase sigma-70 region 2" evidence="5">
    <location>
        <begin position="22"/>
        <end position="90"/>
    </location>
</feature>
<sequence length="184" mass="21341">MESEKELLDDIFRGSRDAMHRLYERYVGHAMAVALRYVPLREDAEDVVQDSFIKVFAAIPNFQYRGEGSLKGWLFRIVVNEAITCVRQKSKLTLVEEFPDEPLEEEPPVEKIPPAELTKMIGELPDGYRLVLNMYVFEQLSHKEIALRLGIKESSSASQYLRAKKLLARKINDYLSKLNEKEYE</sequence>
<evidence type="ECO:0000256" key="3">
    <source>
        <dbReference type="ARBA" id="ARBA00023082"/>
    </source>
</evidence>
<dbReference type="InterPro" id="IPR014284">
    <property type="entry name" value="RNA_pol_sigma-70_dom"/>
</dbReference>
<dbReference type="InterPro" id="IPR007627">
    <property type="entry name" value="RNA_pol_sigma70_r2"/>
</dbReference>
<dbReference type="SUPFAM" id="SSF88659">
    <property type="entry name" value="Sigma3 and sigma4 domains of RNA polymerase sigma factors"/>
    <property type="match status" value="1"/>
</dbReference>
<dbReference type="Gene3D" id="1.10.10.10">
    <property type="entry name" value="Winged helix-like DNA-binding domain superfamily/Winged helix DNA-binding domain"/>
    <property type="match status" value="1"/>
</dbReference>
<dbReference type="AlphaFoldDB" id="A0A6G1TZP4"/>
<accession>A0A6G1TZP4</accession>
<dbReference type="SUPFAM" id="SSF88946">
    <property type="entry name" value="Sigma2 domain of RNA polymerase sigma factors"/>
    <property type="match status" value="1"/>
</dbReference>
<feature type="domain" description="RNA polymerase sigma factor 70 region 4 type 2" evidence="6">
    <location>
        <begin position="116"/>
        <end position="167"/>
    </location>
</feature>
<dbReference type="RefSeq" id="WP_218416038.1">
    <property type="nucleotide sequence ID" value="NZ_CP152352.1"/>
</dbReference>
<dbReference type="Proteomes" id="UP000480425">
    <property type="component" value="Unassembled WGS sequence"/>
</dbReference>
<gene>
    <name evidence="7" type="ORF">F7D73_07410</name>
</gene>
<keyword evidence="2" id="KW-0805">Transcription regulation</keyword>
<reference evidence="7 8" key="1">
    <citation type="submission" date="2019-09" db="EMBL/GenBank/DDBJ databases">
        <title>Distinct polysaccharide growth profiles of human intestinal Prevotella copri isolates.</title>
        <authorList>
            <person name="Fehlner-Peach H."/>
            <person name="Magnabosco C."/>
            <person name="Raghavan V."/>
            <person name="Scher J.U."/>
            <person name="Tett A."/>
            <person name="Cox L.M."/>
            <person name="Gottsegen C."/>
            <person name="Watters A."/>
            <person name="Wiltshire- Gordon J.D."/>
            <person name="Segata N."/>
            <person name="Bonneau R."/>
            <person name="Littman D.R."/>
        </authorList>
    </citation>
    <scope>NUCLEOTIDE SEQUENCE [LARGE SCALE GENOMIC DNA]</scope>
    <source>
        <strain evidence="8">iA622</strain>
    </source>
</reference>